<keyword evidence="4" id="KW-1003">Cell membrane</keyword>
<dbReference type="PANTHER" id="PTHR13929">
    <property type="entry name" value="1,4-DIHYDROXY-2-NAPHTHOATE OCTAPRENYLTRANSFERASE"/>
    <property type="match status" value="1"/>
</dbReference>
<comment type="subcellular location">
    <subcellularLocation>
        <location evidence="1">Membrane</location>
        <topology evidence="1">Multi-pass membrane protein</topology>
    </subcellularLocation>
</comment>
<keyword evidence="5" id="KW-0808">Transferase</keyword>
<dbReference type="RefSeq" id="WP_018624458.1">
    <property type="nucleotide sequence ID" value="NZ_CP140158.1"/>
</dbReference>
<evidence type="ECO:0000313" key="11">
    <source>
        <dbReference type="Proteomes" id="UP001324185"/>
    </source>
</evidence>
<evidence type="ECO:0000256" key="7">
    <source>
        <dbReference type="ARBA" id="ARBA00022989"/>
    </source>
</evidence>
<feature type="transmembrane region" description="Helical" evidence="9">
    <location>
        <begin position="12"/>
        <end position="32"/>
    </location>
</feature>
<feature type="transmembrane region" description="Helical" evidence="9">
    <location>
        <begin position="173"/>
        <end position="191"/>
    </location>
</feature>
<dbReference type="Pfam" id="PF01040">
    <property type="entry name" value="UbiA"/>
    <property type="match status" value="1"/>
</dbReference>
<feature type="transmembrane region" description="Helical" evidence="9">
    <location>
        <begin position="94"/>
        <end position="114"/>
    </location>
</feature>
<name>A0ABZ0X7B9_9GAMM</name>
<evidence type="ECO:0000256" key="2">
    <source>
        <dbReference type="ARBA" id="ARBA00004863"/>
    </source>
</evidence>
<dbReference type="CDD" id="cd13962">
    <property type="entry name" value="PT_UbiA_UBIAD1"/>
    <property type="match status" value="1"/>
</dbReference>
<evidence type="ECO:0000256" key="9">
    <source>
        <dbReference type="SAM" id="Phobius"/>
    </source>
</evidence>
<keyword evidence="8 9" id="KW-0472">Membrane</keyword>
<feature type="transmembrane region" description="Helical" evidence="9">
    <location>
        <begin position="218"/>
        <end position="238"/>
    </location>
</feature>
<dbReference type="InterPro" id="IPR026046">
    <property type="entry name" value="UBIAD1"/>
</dbReference>
<dbReference type="EMBL" id="CP140158">
    <property type="protein sequence ID" value="WQG86415.1"/>
    <property type="molecule type" value="Genomic_DNA"/>
</dbReference>
<keyword evidence="6 9" id="KW-0812">Transmembrane</keyword>
<evidence type="ECO:0000256" key="8">
    <source>
        <dbReference type="ARBA" id="ARBA00023136"/>
    </source>
</evidence>
<evidence type="ECO:0000256" key="3">
    <source>
        <dbReference type="ARBA" id="ARBA00022428"/>
    </source>
</evidence>
<evidence type="ECO:0000313" key="10">
    <source>
        <dbReference type="EMBL" id="WQG86415.1"/>
    </source>
</evidence>
<evidence type="ECO:0000256" key="4">
    <source>
        <dbReference type="ARBA" id="ARBA00022475"/>
    </source>
</evidence>
<keyword evidence="11" id="KW-1185">Reference proteome</keyword>
<dbReference type="Gene3D" id="1.10.357.140">
    <property type="entry name" value="UbiA prenyltransferase"/>
    <property type="match status" value="1"/>
</dbReference>
<dbReference type="InterPro" id="IPR044878">
    <property type="entry name" value="UbiA_sf"/>
</dbReference>
<evidence type="ECO:0000256" key="5">
    <source>
        <dbReference type="ARBA" id="ARBA00022679"/>
    </source>
</evidence>
<sequence length="299" mass="32135">MTTLKTLLGTIRLPFLLLTPACVSVGIGTAYWQTGTLNGFYVLLIIIGALSAHISVNVFNEYFDAKSDLDSKTIRTPFSGGSGALQANPSLSNVALRLAWLTFGITAQIGIYFVSELGWQLLPLGLLGLLLLVTYTTWWVYNPWLCLIAPGLGFGVLMVAGAHFVLTGEYSSVAFVASLPVTLLVSGLLLLNQFPDVEADESIGRKHLPIVLGFQNSAWVLGGFYLLTYLIVIISVLLKILPIYCLLSLATAPLAWKAFYGAKSFKGNIPQLIPAMGMNVALNLITPLLLTIGLILGTS</sequence>
<feature type="transmembrane region" description="Helical" evidence="9">
    <location>
        <begin position="39"/>
        <end position="59"/>
    </location>
</feature>
<dbReference type="PANTHER" id="PTHR13929:SF0">
    <property type="entry name" value="UBIA PRENYLTRANSFERASE DOMAIN-CONTAINING PROTEIN 1"/>
    <property type="match status" value="1"/>
</dbReference>
<organism evidence="10 11">
    <name type="scientific">Kangiella aquimarina</name>
    <dbReference type="NCBI Taxonomy" id="261965"/>
    <lineage>
        <taxon>Bacteria</taxon>
        <taxon>Pseudomonadati</taxon>
        <taxon>Pseudomonadota</taxon>
        <taxon>Gammaproteobacteria</taxon>
        <taxon>Kangiellales</taxon>
        <taxon>Kangiellaceae</taxon>
        <taxon>Kangiella</taxon>
    </lineage>
</organism>
<evidence type="ECO:0000256" key="1">
    <source>
        <dbReference type="ARBA" id="ARBA00004141"/>
    </source>
</evidence>
<feature type="transmembrane region" description="Helical" evidence="9">
    <location>
        <begin position="272"/>
        <end position="296"/>
    </location>
</feature>
<dbReference type="InterPro" id="IPR000537">
    <property type="entry name" value="UbiA_prenyltransferase"/>
</dbReference>
<dbReference type="Proteomes" id="UP001324185">
    <property type="component" value="Chromosome"/>
</dbReference>
<evidence type="ECO:0000256" key="6">
    <source>
        <dbReference type="ARBA" id="ARBA00022692"/>
    </source>
</evidence>
<accession>A0ABZ0X7B9</accession>
<feature type="transmembrane region" description="Helical" evidence="9">
    <location>
        <begin position="243"/>
        <end position="260"/>
    </location>
</feature>
<reference evidence="10 11" key="1">
    <citation type="submission" date="2023-11" db="EMBL/GenBank/DDBJ databases">
        <title>MicrobeMod: A computational toolkit for identifying prokaryotic methylation and restriction-modification with nanopore sequencing.</title>
        <authorList>
            <person name="Crits-Christoph A."/>
            <person name="Kang S.C."/>
            <person name="Lee H."/>
            <person name="Ostrov N."/>
        </authorList>
    </citation>
    <scope>NUCLEOTIDE SEQUENCE [LARGE SCALE GENOMIC DNA]</scope>
    <source>
        <strain evidence="10 11">DSMZ 16071</strain>
    </source>
</reference>
<dbReference type="PIRSF" id="PIRSF005355">
    <property type="entry name" value="UBIAD1"/>
    <property type="match status" value="1"/>
</dbReference>
<feature type="transmembrane region" description="Helical" evidence="9">
    <location>
        <begin position="121"/>
        <end position="141"/>
    </location>
</feature>
<feature type="transmembrane region" description="Helical" evidence="9">
    <location>
        <begin position="147"/>
        <end position="166"/>
    </location>
</feature>
<keyword evidence="7 9" id="KW-1133">Transmembrane helix</keyword>
<protein>
    <submittedName>
        <fullName evidence="10">Prenyltransferase</fullName>
    </submittedName>
</protein>
<keyword evidence="3" id="KW-0474">Menaquinone biosynthesis</keyword>
<gene>
    <name evidence="10" type="ORF">SR900_05875</name>
</gene>
<proteinExistence type="predicted"/>
<comment type="pathway">
    <text evidence="2">Quinol/quinone metabolism; menaquinone biosynthesis.</text>
</comment>